<dbReference type="GO" id="GO:0005960">
    <property type="term" value="C:glycine cleavage complex"/>
    <property type="evidence" value="ECO:0007669"/>
    <property type="project" value="InterPro"/>
</dbReference>
<reference evidence="3 4" key="1">
    <citation type="submission" date="2020-08" db="EMBL/GenBank/DDBJ databases">
        <title>Bridging the membrane lipid divide: bacteria of the FCB group superphylum have the potential to synthesize archaeal ether lipids.</title>
        <authorList>
            <person name="Villanueva L."/>
            <person name="Von Meijenfeldt F.A.B."/>
            <person name="Westbye A.B."/>
            <person name="Yadav S."/>
            <person name="Hopmans E.C."/>
            <person name="Dutilh B.E."/>
            <person name="Sinninghe Damste J.S."/>
        </authorList>
    </citation>
    <scope>NUCLEOTIDE SEQUENCE [LARGE SCALE GENOMIC DNA]</scope>
    <source>
        <strain evidence="3">NIOZ-UU27</strain>
    </source>
</reference>
<evidence type="ECO:0000256" key="1">
    <source>
        <dbReference type="ARBA" id="ARBA00022823"/>
    </source>
</evidence>
<evidence type="ECO:0000313" key="4">
    <source>
        <dbReference type="Proteomes" id="UP000650524"/>
    </source>
</evidence>
<dbReference type="Proteomes" id="UP000650524">
    <property type="component" value="Unassembled WGS sequence"/>
</dbReference>
<dbReference type="EMBL" id="JACNJD010000336">
    <property type="protein sequence ID" value="MBC8179001.1"/>
    <property type="molecule type" value="Genomic_DNA"/>
</dbReference>
<protein>
    <submittedName>
        <fullName evidence="3">Glycine cleavage system protein H</fullName>
    </submittedName>
</protein>
<dbReference type="Pfam" id="PF01597">
    <property type="entry name" value="GCV_H"/>
    <property type="match status" value="1"/>
</dbReference>
<gene>
    <name evidence="3" type="ORF">H8E19_16480</name>
</gene>
<dbReference type="PANTHER" id="PTHR11715">
    <property type="entry name" value="GLYCINE CLEAVAGE SYSTEM H PROTEIN"/>
    <property type="match status" value="1"/>
</dbReference>
<evidence type="ECO:0000313" key="3">
    <source>
        <dbReference type="EMBL" id="MBC8179001.1"/>
    </source>
</evidence>
<dbReference type="GO" id="GO:0009249">
    <property type="term" value="P:protein lipoylation"/>
    <property type="evidence" value="ECO:0007669"/>
    <property type="project" value="TreeGrafter"/>
</dbReference>
<dbReference type="InterPro" id="IPR011053">
    <property type="entry name" value="Single_hybrid_motif"/>
</dbReference>
<feature type="compositionally biased region" description="Basic and acidic residues" evidence="2">
    <location>
        <begin position="1"/>
        <end position="11"/>
    </location>
</feature>
<evidence type="ECO:0000256" key="2">
    <source>
        <dbReference type="SAM" id="MobiDB-lite"/>
    </source>
</evidence>
<dbReference type="PANTHER" id="PTHR11715:SF3">
    <property type="entry name" value="GLYCINE CLEAVAGE SYSTEM H PROTEIN-RELATED"/>
    <property type="match status" value="1"/>
</dbReference>
<feature type="region of interest" description="Disordered" evidence="2">
    <location>
        <begin position="1"/>
        <end position="26"/>
    </location>
</feature>
<dbReference type="AlphaFoldDB" id="A0A8J6TAA9"/>
<name>A0A8J6TAA9_9DELT</name>
<proteinExistence type="predicted"/>
<dbReference type="GO" id="GO:0005737">
    <property type="term" value="C:cytoplasm"/>
    <property type="evidence" value="ECO:0007669"/>
    <property type="project" value="TreeGrafter"/>
</dbReference>
<keyword evidence="1" id="KW-0450">Lipoyl</keyword>
<dbReference type="InterPro" id="IPR002930">
    <property type="entry name" value="GCV_H"/>
</dbReference>
<dbReference type="InterPro" id="IPR033753">
    <property type="entry name" value="GCV_H/Fam206"/>
</dbReference>
<dbReference type="CDD" id="cd06848">
    <property type="entry name" value="GCS_H"/>
    <property type="match status" value="1"/>
</dbReference>
<accession>A0A8J6TAA9</accession>
<dbReference type="GO" id="GO:0019464">
    <property type="term" value="P:glycine decarboxylation via glycine cleavage system"/>
    <property type="evidence" value="ECO:0007669"/>
    <property type="project" value="InterPro"/>
</dbReference>
<sequence>MAQKRDEERRSHVGYGSSYRKGSDRDLETKTGIGAVLGGQVWMVKPDKHAKAANPCIWMQAGAVEFKNCNNFYDCTTCKYDLGMEKRVEKGNQMPWQEAMKRREGLDRLCRHSLTNRIAKRACAYDYECSKCDFDQFFEDVWTTKTGSRLHEVEEIKGFKVPRGYYFHNGHAWIRIESGGCVRVGMDDFSQKLLGGADAFDLPLMGKELDRGNVGWGLKRTANRADVLSPVDGVIMEVNSGLRERPELARHKPYEEGWLFMVHTPDIKGAAKKLMADAESFEWMNTEVKILEGMIEDVSGPLPADGGYLAEDIFGNLPDLGWARLTKTFLKAK</sequence>
<dbReference type="Gene3D" id="2.40.50.100">
    <property type="match status" value="1"/>
</dbReference>
<organism evidence="3 4">
    <name type="scientific">Candidatus Desulfacyla euxinica</name>
    <dbReference type="NCBI Taxonomy" id="2841693"/>
    <lineage>
        <taxon>Bacteria</taxon>
        <taxon>Deltaproteobacteria</taxon>
        <taxon>Candidatus Desulfacyla</taxon>
    </lineage>
</organism>
<comment type="caution">
    <text evidence="3">The sequence shown here is derived from an EMBL/GenBank/DDBJ whole genome shotgun (WGS) entry which is preliminary data.</text>
</comment>
<dbReference type="SUPFAM" id="SSF51230">
    <property type="entry name" value="Single hybrid motif"/>
    <property type="match status" value="1"/>
</dbReference>